<reference evidence="1" key="1">
    <citation type="journal article" date="2020" name="Stud. Mycol.">
        <title>101 Dothideomycetes genomes: a test case for predicting lifestyles and emergence of pathogens.</title>
        <authorList>
            <person name="Haridas S."/>
            <person name="Albert R."/>
            <person name="Binder M."/>
            <person name="Bloem J."/>
            <person name="Labutti K."/>
            <person name="Salamov A."/>
            <person name="Andreopoulos B."/>
            <person name="Baker S."/>
            <person name="Barry K."/>
            <person name="Bills G."/>
            <person name="Bluhm B."/>
            <person name="Cannon C."/>
            <person name="Castanera R."/>
            <person name="Culley D."/>
            <person name="Daum C."/>
            <person name="Ezra D."/>
            <person name="Gonzalez J."/>
            <person name="Henrissat B."/>
            <person name="Kuo A."/>
            <person name="Liang C."/>
            <person name="Lipzen A."/>
            <person name="Lutzoni F."/>
            <person name="Magnuson J."/>
            <person name="Mondo S."/>
            <person name="Nolan M."/>
            <person name="Ohm R."/>
            <person name="Pangilinan J."/>
            <person name="Park H.-J."/>
            <person name="Ramirez L."/>
            <person name="Alfaro M."/>
            <person name="Sun H."/>
            <person name="Tritt A."/>
            <person name="Yoshinaga Y."/>
            <person name="Zwiers L.-H."/>
            <person name="Turgeon B."/>
            <person name="Goodwin S."/>
            <person name="Spatafora J."/>
            <person name="Crous P."/>
            <person name="Grigoriev I."/>
        </authorList>
    </citation>
    <scope>NUCLEOTIDE SEQUENCE</scope>
    <source>
        <strain evidence="1">CBS 525.71</strain>
    </source>
</reference>
<comment type="caution">
    <text evidence="1">The sequence shown here is derived from an EMBL/GenBank/DDBJ whole genome shotgun (WGS) entry which is preliminary data.</text>
</comment>
<keyword evidence="2" id="KW-1185">Reference proteome</keyword>
<sequence>MPTRKNVTGGTVRELFQHDKIVEMRDLAKLAVWVHNYTFDSANKTTATLVVAALGGDIRDGITTTNMPRKVKTASITSIACDVAVEMMEDTLTVGNAPGPAVLINAMTNISVVGQGRPPDKRYIGKMNELALWFAVAPVANGECVCGTQLMYTYKPRWIPERYTSTHYGSNSGWTNNYIKKFIRVSTGASILGEVDEWVYPDPEKPKKAATAQFPSYFPVIKMDPSKSIFLIILPLVIVGCGSLLMLWNVKMHKCMAIPIMRNATLGEIIKSSHTEDVLGPAAIDHQDATKPSSLEKLEVRFKMGDTTLWGLHNAKGQSLLTERAS</sequence>
<organism evidence="1 2">
    <name type="scientific">Macroventuria anomochaeta</name>
    <dbReference type="NCBI Taxonomy" id="301207"/>
    <lineage>
        <taxon>Eukaryota</taxon>
        <taxon>Fungi</taxon>
        <taxon>Dikarya</taxon>
        <taxon>Ascomycota</taxon>
        <taxon>Pezizomycotina</taxon>
        <taxon>Dothideomycetes</taxon>
        <taxon>Pleosporomycetidae</taxon>
        <taxon>Pleosporales</taxon>
        <taxon>Pleosporineae</taxon>
        <taxon>Didymellaceae</taxon>
        <taxon>Macroventuria</taxon>
    </lineage>
</organism>
<proteinExistence type="predicted"/>
<name>A0ACB6SB96_9PLEO</name>
<gene>
    <name evidence="1" type="ORF">BU25DRAFT_455006</name>
</gene>
<evidence type="ECO:0000313" key="1">
    <source>
        <dbReference type="EMBL" id="KAF2631566.1"/>
    </source>
</evidence>
<dbReference type="EMBL" id="MU006704">
    <property type="protein sequence ID" value="KAF2631566.1"/>
    <property type="molecule type" value="Genomic_DNA"/>
</dbReference>
<protein>
    <submittedName>
        <fullName evidence="1">Uncharacterized protein</fullName>
    </submittedName>
</protein>
<evidence type="ECO:0000313" key="2">
    <source>
        <dbReference type="Proteomes" id="UP000799754"/>
    </source>
</evidence>
<accession>A0ACB6SB96</accession>
<dbReference type="Proteomes" id="UP000799754">
    <property type="component" value="Unassembled WGS sequence"/>
</dbReference>